<proteinExistence type="predicted"/>
<reference evidence="1" key="1">
    <citation type="submission" date="2019-12" db="EMBL/GenBank/DDBJ databases">
        <title>Genome sequencing and annotation of Brassica cretica.</title>
        <authorList>
            <person name="Studholme D.J."/>
            <person name="Sarris P."/>
        </authorList>
    </citation>
    <scope>NUCLEOTIDE SEQUENCE</scope>
    <source>
        <strain evidence="1">PFS-109/04</strain>
        <tissue evidence="1">Leaf</tissue>
    </source>
</reference>
<sequence>MLIQSTNLRVILHVSSGVLFGDLGPIFDEEEEGEAVSVLLAVQKVAKDVVHSGPEADHEKDLTTAYDSGDILGSLSSAKLVQPFVCKDYDPVELLRPEEERGGLMLNKKSMYGFVGESPTKKIQANSFGAMLIQSTNLRVILQFRAYQVVCCLVVSQRITIVLRWLALDRGYIKSHSASLDDPFNPSQFQKCHYLLGSYQTPS</sequence>
<name>A0A8S9RCC9_BRACR</name>
<dbReference type="Proteomes" id="UP000712600">
    <property type="component" value="Unassembled WGS sequence"/>
</dbReference>
<dbReference type="EMBL" id="QGKX02000095">
    <property type="protein sequence ID" value="KAF3570430.1"/>
    <property type="molecule type" value="Genomic_DNA"/>
</dbReference>
<accession>A0A8S9RCC9</accession>
<protein>
    <submittedName>
        <fullName evidence="1">Uncharacterized protein</fullName>
    </submittedName>
</protein>
<evidence type="ECO:0000313" key="1">
    <source>
        <dbReference type="EMBL" id="KAF3570430.1"/>
    </source>
</evidence>
<organism evidence="1 2">
    <name type="scientific">Brassica cretica</name>
    <name type="common">Mustard</name>
    <dbReference type="NCBI Taxonomy" id="69181"/>
    <lineage>
        <taxon>Eukaryota</taxon>
        <taxon>Viridiplantae</taxon>
        <taxon>Streptophyta</taxon>
        <taxon>Embryophyta</taxon>
        <taxon>Tracheophyta</taxon>
        <taxon>Spermatophyta</taxon>
        <taxon>Magnoliopsida</taxon>
        <taxon>eudicotyledons</taxon>
        <taxon>Gunneridae</taxon>
        <taxon>Pentapetalae</taxon>
        <taxon>rosids</taxon>
        <taxon>malvids</taxon>
        <taxon>Brassicales</taxon>
        <taxon>Brassicaceae</taxon>
        <taxon>Brassiceae</taxon>
        <taxon>Brassica</taxon>
    </lineage>
</organism>
<comment type="caution">
    <text evidence="1">The sequence shown here is derived from an EMBL/GenBank/DDBJ whole genome shotgun (WGS) entry which is preliminary data.</text>
</comment>
<gene>
    <name evidence="1" type="ORF">F2Q69_00059519</name>
</gene>
<dbReference type="AlphaFoldDB" id="A0A8S9RCC9"/>
<evidence type="ECO:0000313" key="2">
    <source>
        <dbReference type="Proteomes" id="UP000712600"/>
    </source>
</evidence>